<accession>A0A7H8UKA2</accession>
<evidence type="ECO:0000313" key="2">
    <source>
        <dbReference type="Proteomes" id="UP000509421"/>
    </source>
</evidence>
<gene>
    <name evidence="1" type="ORF">HWQ14_22825</name>
</gene>
<name>A0A7H8UKA2_ENTCL</name>
<dbReference type="RefSeq" id="WP_044704353.1">
    <property type="nucleotide sequence ID" value="NZ_CABMNF010000002.1"/>
</dbReference>
<dbReference type="AlphaFoldDB" id="A0A7H8UKA2"/>
<dbReference type="Proteomes" id="UP000509421">
    <property type="component" value="Chromosome"/>
</dbReference>
<sequence length="64" mass="7212">MLNKYFVAYQILKNGQVYLTGSTVVADPEGLEPDVFFMNTAKEIAKQRMVMPDAVIITAFNRVN</sequence>
<evidence type="ECO:0000313" key="1">
    <source>
        <dbReference type="EMBL" id="QLA00321.1"/>
    </source>
</evidence>
<dbReference type="EMBL" id="CP056117">
    <property type="protein sequence ID" value="QLA00321.1"/>
    <property type="molecule type" value="Genomic_DNA"/>
</dbReference>
<protein>
    <submittedName>
        <fullName evidence="1">Uncharacterized protein</fullName>
    </submittedName>
</protein>
<organism evidence="1 2">
    <name type="scientific">Enterobacter cloacae</name>
    <dbReference type="NCBI Taxonomy" id="550"/>
    <lineage>
        <taxon>Bacteria</taxon>
        <taxon>Pseudomonadati</taxon>
        <taxon>Pseudomonadota</taxon>
        <taxon>Gammaproteobacteria</taxon>
        <taxon>Enterobacterales</taxon>
        <taxon>Enterobacteriaceae</taxon>
        <taxon>Enterobacter</taxon>
        <taxon>Enterobacter cloacae complex</taxon>
    </lineage>
</organism>
<reference evidence="1 2" key="1">
    <citation type="submission" date="2020-06" db="EMBL/GenBank/DDBJ databases">
        <title>Long-read sequencing of DSM26481-BlokeschLab.</title>
        <authorList>
            <person name="Blokesch M."/>
        </authorList>
    </citation>
    <scope>NUCLEOTIDE SEQUENCE [LARGE SCALE GENOMIC DNA]</scope>
    <source>
        <strain evidence="1 2">DSM 26481</strain>
    </source>
</reference>
<proteinExistence type="predicted"/>